<organism evidence="2 3">
    <name type="scientific">Colletotrichum asianum</name>
    <dbReference type="NCBI Taxonomy" id="702518"/>
    <lineage>
        <taxon>Eukaryota</taxon>
        <taxon>Fungi</taxon>
        <taxon>Dikarya</taxon>
        <taxon>Ascomycota</taxon>
        <taxon>Pezizomycotina</taxon>
        <taxon>Sordariomycetes</taxon>
        <taxon>Hypocreomycetidae</taxon>
        <taxon>Glomerellales</taxon>
        <taxon>Glomerellaceae</taxon>
        <taxon>Colletotrichum</taxon>
        <taxon>Colletotrichum gloeosporioides species complex</taxon>
    </lineage>
</organism>
<evidence type="ECO:0000256" key="1">
    <source>
        <dbReference type="SAM" id="MobiDB-lite"/>
    </source>
</evidence>
<dbReference type="Proteomes" id="UP000434172">
    <property type="component" value="Unassembled WGS sequence"/>
</dbReference>
<reference evidence="2 3" key="1">
    <citation type="submission" date="2019-12" db="EMBL/GenBank/DDBJ databases">
        <title>A genome sequence resource for the geographically widespread anthracnose pathogen Colletotrichum asianum.</title>
        <authorList>
            <person name="Meng Y."/>
        </authorList>
    </citation>
    <scope>NUCLEOTIDE SEQUENCE [LARGE SCALE GENOMIC DNA]</scope>
    <source>
        <strain evidence="2 3">ICMP 18580</strain>
    </source>
</reference>
<feature type="compositionally biased region" description="Basic and acidic residues" evidence="1">
    <location>
        <begin position="1"/>
        <end position="11"/>
    </location>
</feature>
<comment type="caution">
    <text evidence="2">The sequence shown here is derived from an EMBL/GenBank/DDBJ whole genome shotgun (WGS) entry which is preliminary data.</text>
</comment>
<feature type="region of interest" description="Disordered" evidence="1">
    <location>
        <begin position="1"/>
        <end position="28"/>
    </location>
</feature>
<evidence type="ECO:0000313" key="2">
    <source>
        <dbReference type="EMBL" id="KAF0330987.1"/>
    </source>
</evidence>
<dbReference type="EMBL" id="WOWK01000005">
    <property type="protein sequence ID" value="KAF0330987.1"/>
    <property type="molecule type" value="Genomic_DNA"/>
</dbReference>
<feature type="compositionally biased region" description="Polar residues" evidence="1">
    <location>
        <begin position="12"/>
        <end position="28"/>
    </location>
</feature>
<accession>A0A8H3WS04</accession>
<dbReference type="AlphaFoldDB" id="A0A8H3WS04"/>
<sequence length="248" mass="27366">MAAMRVKDEQSSVRTVKQTSSDQRPTSLISLPSRRGEAIGTFVRRPSRQLMFFLCHASRICDQYLTKSPPRHHGERRYAAPDKFCGLVCLQTPPARDGEKSLSLHKLQATLVCSSHSCICTHMEGRGGPGGEVIGTVSAAFCTDKAGPLEQTNIVRECRRLLLLCYSDCISCRPSFLMYLRKLLGVVVVFSFTGSSRTGLRLGIDNSKRWCAHVSPLSRFTYGLHQLARGTASTGTLVSIPCYTNHVL</sequence>
<keyword evidence="3" id="KW-1185">Reference proteome</keyword>
<evidence type="ECO:0000313" key="3">
    <source>
        <dbReference type="Proteomes" id="UP000434172"/>
    </source>
</evidence>
<gene>
    <name evidence="2" type="ORF">GQ607_001856</name>
</gene>
<proteinExistence type="predicted"/>
<name>A0A8H3WS04_9PEZI</name>
<protein>
    <submittedName>
        <fullName evidence="2">Uncharacterized protein</fullName>
    </submittedName>
</protein>